<evidence type="ECO:0000256" key="1">
    <source>
        <dbReference type="SAM" id="Phobius"/>
    </source>
</evidence>
<dbReference type="EMBL" id="SMFR01000007">
    <property type="protein sequence ID" value="TCJ90121.1"/>
    <property type="molecule type" value="Genomic_DNA"/>
</dbReference>
<reference evidence="2 3" key="1">
    <citation type="submission" date="2019-03" db="EMBL/GenBank/DDBJ databases">
        <title>Genomic Encyclopedia of Type Strains, Phase IV (KMG-IV): sequencing the most valuable type-strain genomes for metagenomic binning, comparative biology and taxonomic classification.</title>
        <authorList>
            <person name="Goeker M."/>
        </authorList>
    </citation>
    <scope>NUCLEOTIDE SEQUENCE [LARGE SCALE GENOMIC DNA]</scope>
    <source>
        <strain evidence="2 3">DSM 44684</strain>
    </source>
</reference>
<sequence>MPILRQSDVVALFAVLYLVLFIFWLLLISRVIVEFIRSFARDWRPTGVVVIVLEAIFTVTDPPVKLLRRLIPPVNLGGIRLDLSIMVLLFLVFILMSIVGRLGQPVTSV</sequence>
<gene>
    <name evidence="2" type="ORF">DFR71_6009</name>
</gene>
<dbReference type="Pfam" id="PF02325">
    <property type="entry name" value="CCB3_YggT"/>
    <property type="match status" value="1"/>
</dbReference>
<protein>
    <submittedName>
        <fullName evidence="2">YggT family protein</fullName>
    </submittedName>
</protein>
<comment type="caution">
    <text evidence="2">The sequence shown here is derived from an EMBL/GenBank/DDBJ whole genome shotgun (WGS) entry which is preliminary data.</text>
</comment>
<dbReference type="AlphaFoldDB" id="A0A4R1FH31"/>
<dbReference type="Proteomes" id="UP000294856">
    <property type="component" value="Unassembled WGS sequence"/>
</dbReference>
<keyword evidence="1" id="KW-0472">Membrane</keyword>
<dbReference type="InterPro" id="IPR003425">
    <property type="entry name" value="CCB3/YggT"/>
</dbReference>
<feature type="transmembrane region" description="Helical" evidence="1">
    <location>
        <begin position="12"/>
        <end position="33"/>
    </location>
</feature>
<keyword evidence="3" id="KW-1185">Reference proteome</keyword>
<dbReference type="STRING" id="1210063.GCA_001612665_06154"/>
<name>A0A4R1FH31_9NOCA</name>
<evidence type="ECO:0000313" key="3">
    <source>
        <dbReference type="Proteomes" id="UP000294856"/>
    </source>
</evidence>
<feature type="transmembrane region" description="Helical" evidence="1">
    <location>
        <begin position="83"/>
        <end position="103"/>
    </location>
</feature>
<accession>A0A4R1FH31</accession>
<organism evidence="2 3">
    <name type="scientific">Nocardia alba</name>
    <dbReference type="NCBI Taxonomy" id="225051"/>
    <lineage>
        <taxon>Bacteria</taxon>
        <taxon>Bacillati</taxon>
        <taxon>Actinomycetota</taxon>
        <taxon>Actinomycetes</taxon>
        <taxon>Mycobacteriales</taxon>
        <taxon>Nocardiaceae</taxon>
        <taxon>Nocardia</taxon>
    </lineage>
</organism>
<evidence type="ECO:0000313" key="2">
    <source>
        <dbReference type="EMBL" id="TCJ90121.1"/>
    </source>
</evidence>
<proteinExistence type="predicted"/>
<keyword evidence="1" id="KW-1133">Transmembrane helix</keyword>
<keyword evidence="1" id="KW-0812">Transmembrane</keyword>
<dbReference type="GO" id="GO:0016020">
    <property type="term" value="C:membrane"/>
    <property type="evidence" value="ECO:0007669"/>
    <property type="project" value="InterPro"/>
</dbReference>